<keyword evidence="1" id="KW-0812">Transmembrane</keyword>
<organism evidence="2 3">
    <name type="scientific">Malassezia pachydermatis</name>
    <dbReference type="NCBI Taxonomy" id="77020"/>
    <lineage>
        <taxon>Eukaryota</taxon>
        <taxon>Fungi</taxon>
        <taxon>Dikarya</taxon>
        <taxon>Basidiomycota</taxon>
        <taxon>Ustilaginomycotina</taxon>
        <taxon>Malasseziomycetes</taxon>
        <taxon>Malasseziales</taxon>
        <taxon>Malasseziaceae</taxon>
        <taxon>Malassezia</taxon>
    </lineage>
</organism>
<feature type="transmembrane region" description="Helical" evidence="1">
    <location>
        <begin position="118"/>
        <end position="138"/>
    </location>
</feature>
<accession>A0A0M8MN94</accession>
<comment type="caution">
    <text evidence="2">The sequence shown here is derived from an EMBL/GenBank/DDBJ whole genome shotgun (WGS) entry which is preliminary data.</text>
</comment>
<reference evidence="2 3" key="1">
    <citation type="submission" date="2015-07" db="EMBL/GenBank/DDBJ databases">
        <title>Draft Genome Sequence of Malassezia furfur CBS1878 and Malassezia pachydermatis CBS1879.</title>
        <authorList>
            <person name="Triana S."/>
            <person name="Ohm R."/>
            <person name="Gonzalez A."/>
            <person name="DeCock H."/>
            <person name="Restrepo S."/>
            <person name="Celis A."/>
        </authorList>
    </citation>
    <scope>NUCLEOTIDE SEQUENCE [LARGE SCALE GENOMIC DNA]</scope>
    <source>
        <strain evidence="2 3">CBS 1879</strain>
    </source>
</reference>
<keyword evidence="1" id="KW-0472">Membrane</keyword>
<protein>
    <submittedName>
        <fullName evidence="2">Uncharacterized protein</fullName>
    </submittedName>
</protein>
<feature type="transmembrane region" description="Helical" evidence="1">
    <location>
        <begin position="95"/>
        <end position="112"/>
    </location>
</feature>
<gene>
    <name evidence="2" type="ORF">Malapachy_1274</name>
</gene>
<evidence type="ECO:0000313" key="2">
    <source>
        <dbReference type="EMBL" id="KOS14998.1"/>
    </source>
</evidence>
<evidence type="ECO:0000256" key="1">
    <source>
        <dbReference type="SAM" id="Phobius"/>
    </source>
</evidence>
<sequence>MADISDNQTYFISHRALQGSQVASVAATPLYFLNAIRKGSFQLRGLARYNWVVPVLGGALGAAAGWVESIQITAPVLTYRVAGIRMDSERMRRDDFQLIGSVVGALALPALFLRRVGLINGLLGGAGLGSATGVLSFYGKAYMNNETPELPIPNVEMPQAK</sequence>
<dbReference type="RefSeq" id="XP_017992630.1">
    <property type="nucleotide sequence ID" value="XM_018135779.1"/>
</dbReference>
<dbReference type="OrthoDB" id="2524788at2759"/>
<dbReference type="VEuPathDB" id="FungiDB:Malapachy_1274"/>
<dbReference type="EMBL" id="LGAV01000003">
    <property type="protein sequence ID" value="KOS14998.1"/>
    <property type="molecule type" value="Genomic_DNA"/>
</dbReference>
<dbReference type="Proteomes" id="UP000037751">
    <property type="component" value="Unassembled WGS sequence"/>
</dbReference>
<keyword evidence="1" id="KW-1133">Transmembrane helix</keyword>
<dbReference type="AlphaFoldDB" id="A0A0M8MN94"/>
<keyword evidence="3" id="KW-1185">Reference proteome</keyword>
<proteinExistence type="predicted"/>
<dbReference type="GeneID" id="28727654"/>
<name>A0A0M8MN94_9BASI</name>
<evidence type="ECO:0000313" key="3">
    <source>
        <dbReference type="Proteomes" id="UP000037751"/>
    </source>
</evidence>